<comment type="subunit">
    <text evidence="6">Self-assembles to form functional amyloid fibrils called rodlets. Self-assembly into fibrillar rodlets occurs spontaneously at hydrophobic:hydrophilic interfaces and the rodlets further associate laterally to form amphipathic monolayers.</text>
</comment>
<comment type="caution">
    <text evidence="8">The sequence shown here is derived from an EMBL/GenBank/DDBJ whole genome shotgun (WGS) entry which is preliminary data.</text>
</comment>
<proteinExistence type="inferred from homology"/>
<reference evidence="8" key="1">
    <citation type="submission" date="2023-03" db="EMBL/GenBank/DDBJ databases">
        <title>Massive genome expansion in bonnet fungi (Mycena s.s.) driven by repeated elements and novel gene families across ecological guilds.</title>
        <authorList>
            <consortium name="Lawrence Berkeley National Laboratory"/>
            <person name="Harder C.B."/>
            <person name="Miyauchi S."/>
            <person name="Viragh M."/>
            <person name="Kuo A."/>
            <person name="Thoen E."/>
            <person name="Andreopoulos B."/>
            <person name="Lu D."/>
            <person name="Skrede I."/>
            <person name="Drula E."/>
            <person name="Henrissat B."/>
            <person name="Morin E."/>
            <person name="Kohler A."/>
            <person name="Barry K."/>
            <person name="LaButti K."/>
            <person name="Morin E."/>
            <person name="Salamov A."/>
            <person name="Lipzen A."/>
            <person name="Mereny Z."/>
            <person name="Hegedus B."/>
            <person name="Baldrian P."/>
            <person name="Stursova M."/>
            <person name="Weitz H."/>
            <person name="Taylor A."/>
            <person name="Grigoriev I.V."/>
            <person name="Nagy L.G."/>
            <person name="Martin F."/>
            <person name="Kauserud H."/>
        </authorList>
    </citation>
    <scope>NUCLEOTIDE SEQUENCE</scope>
    <source>
        <strain evidence="8">CBHHK182m</strain>
    </source>
</reference>
<evidence type="ECO:0000313" key="9">
    <source>
        <dbReference type="Proteomes" id="UP001215598"/>
    </source>
</evidence>
<comment type="subcellular location">
    <subcellularLocation>
        <location evidence="1 7">Secreted</location>
        <location evidence="1 7">Cell wall</location>
    </subcellularLocation>
</comment>
<dbReference type="AlphaFoldDB" id="A0AAD7NR61"/>
<accession>A0AAD7NR61</accession>
<dbReference type="CDD" id="cd23507">
    <property type="entry name" value="hydrophobin_I"/>
    <property type="match status" value="1"/>
</dbReference>
<gene>
    <name evidence="8" type="ORF">B0H16DRAFT_1451243</name>
</gene>
<dbReference type="SMART" id="SM00075">
    <property type="entry name" value="HYDRO"/>
    <property type="match status" value="1"/>
</dbReference>
<evidence type="ECO:0000256" key="7">
    <source>
        <dbReference type="RuleBase" id="RU365009"/>
    </source>
</evidence>
<evidence type="ECO:0000256" key="2">
    <source>
        <dbReference type="ARBA" id="ARBA00010446"/>
    </source>
</evidence>
<comment type="similarity">
    <text evidence="2 7">Belongs to the fungal hydrophobin family.</text>
</comment>
<evidence type="ECO:0000256" key="3">
    <source>
        <dbReference type="ARBA" id="ARBA00022512"/>
    </source>
</evidence>
<name>A0AAD7NR61_9AGAR</name>
<evidence type="ECO:0000256" key="1">
    <source>
        <dbReference type="ARBA" id="ARBA00004191"/>
    </source>
</evidence>
<evidence type="ECO:0000256" key="4">
    <source>
        <dbReference type="ARBA" id="ARBA00022525"/>
    </source>
</evidence>
<evidence type="ECO:0000256" key="6">
    <source>
        <dbReference type="ARBA" id="ARBA00093546"/>
    </source>
</evidence>
<dbReference type="GO" id="GO:0005199">
    <property type="term" value="F:structural constituent of cell wall"/>
    <property type="evidence" value="ECO:0007669"/>
    <property type="project" value="InterPro"/>
</dbReference>
<keyword evidence="5 7" id="KW-1015">Disulfide bond</keyword>
<evidence type="ECO:0000313" key="8">
    <source>
        <dbReference type="EMBL" id="KAJ7772160.1"/>
    </source>
</evidence>
<keyword evidence="4 7" id="KW-0964">Secreted</keyword>
<keyword evidence="7" id="KW-0732">Signal</keyword>
<dbReference type="InterPro" id="IPR001338">
    <property type="entry name" value="Class_I_Hydrophobin"/>
</dbReference>
<protein>
    <recommendedName>
        <fullName evidence="7">Hydrophobin</fullName>
    </recommendedName>
</protein>
<dbReference type="Proteomes" id="UP001215598">
    <property type="component" value="Unassembled WGS sequence"/>
</dbReference>
<dbReference type="EMBL" id="JARKIB010000014">
    <property type="protein sequence ID" value="KAJ7772160.1"/>
    <property type="molecule type" value="Genomic_DNA"/>
</dbReference>
<sequence>MFSKLSVVVASVLIVRGRPPLPLVAIINLFTDPCCRHSQRDSPPPVTPPTSPQCCNSVVPSSNAAVSAVAALLGLDLSGINVPIGLSCSPITIAGNNCGSTTVTCDAPEEEWGGLIAINCLPITA</sequence>
<evidence type="ECO:0000256" key="5">
    <source>
        <dbReference type="ARBA" id="ARBA00023157"/>
    </source>
</evidence>
<keyword evidence="3 7" id="KW-0134">Cell wall</keyword>
<organism evidence="8 9">
    <name type="scientific">Mycena metata</name>
    <dbReference type="NCBI Taxonomy" id="1033252"/>
    <lineage>
        <taxon>Eukaryota</taxon>
        <taxon>Fungi</taxon>
        <taxon>Dikarya</taxon>
        <taxon>Basidiomycota</taxon>
        <taxon>Agaricomycotina</taxon>
        <taxon>Agaricomycetes</taxon>
        <taxon>Agaricomycetidae</taxon>
        <taxon>Agaricales</taxon>
        <taxon>Marasmiineae</taxon>
        <taxon>Mycenaceae</taxon>
        <taxon>Mycena</taxon>
    </lineage>
</organism>
<keyword evidence="9" id="KW-1185">Reference proteome</keyword>
<dbReference type="GO" id="GO:0009277">
    <property type="term" value="C:fungal-type cell wall"/>
    <property type="evidence" value="ECO:0007669"/>
    <property type="project" value="InterPro"/>
</dbReference>
<dbReference type="Pfam" id="PF01185">
    <property type="entry name" value="Hydrophobin"/>
    <property type="match status" value="1"/>
</dbReference>